<keyword evidence="4" id="KW-1185">Reference proteome</keyword>
<dbReference type="RefSeq" id="WP_190240004.1">
    <property type="nucleotide sequence ID" value="NZ_QFGA01000001.1"/>
</dbReference>
<dbReference type="InterPro" id="IPR006016">
    <property type="entry name" value="UspA"/>
</dbReference>
<comment type="caution">
    <text evidence="3">The sequence shown here is derived from an EMBL/GenBank/DDBJ whole genome shotgun (WGS) entry which is preliminary data.</text>
</comment>
<comment type="similarity">
    <text evidence="1">Belongs to the universal stress protein A family.</text>
</comment>
<reference evidence="3 4" key="1">
    <citation type="journal article" date="2018" name="Environ. Microbiol.">
        <title>Novel energy conservation strategies and behaviour of Pelotomaculum schinkii driving syntrophic propionate catabolism.</title>
        <authorList>
            <person name="Hidalgo-Ahumada C.A.P."/>
            <person name="Nobu M.K."/>
            <person name="Narihiro T."/>
            <person name="Tamaki H."/>
            <person name="Liu W.T."/>
            <person name="Kamagata Y."/>
            <person name="Stams A.J.M."/>
            <person name="Imachi H."/>
            <person name="Sousa D.Z."/>
        </authorList>
    </citation>
    <scope>NUCLEOTIDE SEQUENCE [LARGE SCALE GENOMIC DNA]</scope>
    <source>
        <strain evidence="3 4">HH</strain>
    </source>
</reference>
<evidence type="ECO:0000313" key="3">
    <source>
        <dbReference type="EMBL" id="TEB08375.1"/>
    </source>
</evidence>
<protein>
    <submittedName>
        <fullName evidence="3">Universal stress protein</fullName>
    </submittedName>
</protein>
<name>A0A4Y7RH91_9FIRM</name>
<dbReference type="EMBL" id="QFGA01000001">
    <property type="protein sequence ID" value="TEB08375.1"/>
    <property type="molecule type" value="Genomic_DNA"/>
</dbReference>
<dbReference type="Gene3D" id="3.40.50.620">
    <property type="entry name" value="HUPs"/>
    <property type="match status" value="1"/>
</dbReference>
<dbReference type="AlphaFoldDB" id="A0A4Y7RH91"/>
<feature type="domain" description="UspA" evidence="2">
    <location>
        <begin position="5"/>
        <end position="148"/>
    </location>
</feature>
<evidence type="ECO:0000259" key="2">
    <source>
        <dbReference type="Pfam" id="PF00582"/>
    </source>
</evidence>
<accession>A0A4Y7RH91</accession>
<gene>
    <name evidence="3" type="ORF">Psch_01938</name>
</gene>
<dbReference type="InterPro" id="IPR006015">
    <property type="entry name" value="Universal_stress_UspA"/>
</dbReference>
<dbReference type="PRINTS" id="PR01438">
    <property type="entry name" value="UNVRSLSTRESS"/>
</dbReference>
<organism evidence="3 4">
    <name type="scientific">Pelotomaculum schinkii</name>
    <dbReference type="NCBI Taxonomy" id="78350"/>
    <lineage>
        <taxon>Bacteria</taxon>
        <taxon>Bacillati</taxon>
        <taxon>Bacillota</taxon>
        <taxon>Clostridia</taxon>
        <taxon>Eubacteriales</taxon>
        <taxon>Desulfotomaculaceae</taxon>
        <taxon>Pelotomaculum</taxon>
    </lineage>
</organism>
<dbReference type="PANTHER" id="PTHR46268">
    <property type="entry name" value="STRESS RESPONSE PROTEIN NHAX"/>
    <property type="match status" value="1"/>
</dbReference>
<dbReference type="InterPro" id="IPR014729">
    <property type="entry name" value="Rossmann-like_a/b/a_fold"/>
</dbReference>
<evidence type="ECO:0000256" key="1">
    <source>
        <dbReference type="ARBA" id="ARBA00008791"/>
    </source>
</evidence>
<dbReference type="SUPFAM" id="SSF52402">
    <property type="entry name" value="Adenine nucleotide alpha hydrolases-like"/>
    <property type="match status" value="1"/>
</dbReference>
<dbReference type="Proteomes" id="UP000298324">
    <property type="component" value="Unassembled WGS sequence"/>
</dbReference>
<dbReference type="Pfam" id="PF00582">
    <property type="entry name" value="Usp"/>
    <property type="match status" value="1"/>
</dbReference>
<dbReference type="CDD" id="cd00293">
    <property type="entry name" value="USP-like"/>
    <property type="match status" value="1"/>
</dbReference>
<evidence type="ECO:0000313" key="4">
    <source>
        <dbReference type="Proteomes" id="UP000298324"/>
    </source>
</evidence>
<dbReference type="PANTHER" id="PTHR46268:SF6">
    <property type="entry name" value="UNIVERSAL STRESS PROTEIN UP12"/>
    <property type="match status" value="1"/>
</dbReference>
<proteinExistence type="inferred from homology"/>
<sequence>MIGLYHKILVPYNNTPQSNSAVQHAYKMAVAAKASMTLFHVVPEAPSDDGEAGGADGFKRTNSIKENKDKAKLMLDQIKRSFSSPDVKIDIAVATGKPSHEVCKKAKIEGYDVIVMGSRGLGKIPGLLSGSVSSKVSRNAPCPVILIHAAN</sequence>